<dbReference type="PANTHER" id="PTHR30304">
    <property type="entry name" value="D-TAGATOSE-1,6-BISPHOSPHATE ALDOLASE"/>
    <property type="match status" value="1"/>
</dbReference>
<dbReference type="PIRSF" id="PIRSF001359">
    <property type="entry name" value="F_bP_aldolase_II"/>
    <property type="match status" value="1"/>
</dbReference>
<dbReference type="Proteomes" id="UP001240643">
    <property type="component" value="Unassembled WGS sequence"/>
</dbReference>
<dbReference type="Pfam" id="PF01116">
    <property type="entry name" value="F_bP_aldolase"/>
    <property type="match status" value="1"/>
</dbReference>
<comment type="caution">
    <text evidence="2">The sequence shown here is derived from an EMBL/GenBank/DDBJ whole genome shotgun (WGS) entry which is preliminary data.</text>
</comment>
<dbReference type="CDD" id="cd00947">
    <property type="entry name" value="TBP_aldolase_IIB"/>
    <property type="match status" value="1"/>
</dbReference>
<keyword evidence="3" id="KW-1185">Reference proteome</keyword>
<name>A0ABU0LYS2_9BACT</name>
<organism evidence="2 3">
    <name type="scientific">Mycoplasmoides fastidiosum</name>
    <dbReference type="NCBI Taxonomy" id="92758"/>
    <lineage>
        <taxon>Bacteria</taxon>
        <taxon>Bacillati</taxon>
        <taxon>Mycoplasmatota</taxon>
        <taxon>Mycoplasmoidales</taxon>
        <taxon>Mycoplasmoidaceae</taxon>
        <taxon>Mycoplasmoides</taxon>
    </lineage>
</organism>
<dbReference type="InterPro" id="IPR013785">
    <property type="entry name" value="Aldolase_TIM"/>
</dbReference>
<dbReference type="GO" id="GO:0004332">
    <property type="term" value="F:fructose-bisphosphate aldolase activity"/>
    <property type="evidence" value="ECO:0007669"/>
    <property type="project" value="UniProtKB-EC"/>
</dbReference>
<dbReference type="EMBL" id="JAUSWO010000001">
    <property type="protein sequence ID" value="MDQ0513862.1"/>
    <property type="molecule type" value="Genomic_DNA"/>
</dbReference>
<dbReference type="InterPro" id="IPR050246">
    <property type="entry name" value="Class_II_FBP_aldolase"/>
</dbReference>
<keyword evidence="2" id="KW-0456">Lyase</keyword>
<accession>A0ABU0LYS2</accession>
<protein>
    <submittedName>
        <fullName evidence="2">Fructose-bisphosphate aldolase class II</fullName>
        <ecNumber evidence="2">4.1.2.13</ecNumber>
    </submittedName>
</protein>
<evidence type="ECO:0000256" key="1">
    <source>
        <dbReference type="ARBA" id="ARBA00001947"/>
    </source>
</evidence>
<dbReference type="RefSeq" id="WP_256547444.1">
    <property type="nucleotide sequence ID" value="NZ_CP101809.1"/>
</dbReference>
<gene>
    <name evidence="2" type="ORF">J2Z62_000300</name>
</gene>
<dbReference type="NCBIfam" id="TIGR00167">
    <property type="entry name" value="cbbA"/>
    <property type="match status" value="1"/>
</dbReference>
<dbReference type="EC" id="4.1.2.13" evidence="2"/>
<dbReference type="PANTHER" id="PTHR30304:SF0">
    <property type="entry name" value="D-TAGATOSE-1,6-BISPHOSPHATE ALDOLASE SUBUNIT GATY-RELATED"/>
    <property type="match status" value="1"/>
</dbReference>
<sequence length="277" mass="30955">MNIIHPDKWFQTALKNRQAIPAFNILNLETLKGVVQVAERLNQPVIIQISQGSLKWAGYDYLIPMVKNVLEKSSASFVLHLDHCLDLELLEKAVNDGFSSVMFDGSHFSYEENVRLSQLAKKITSSKNVFLELEIGKIGGKEDDLVADESDQLELSTILDFYQKTQPDSLAIAFGTSHGIYKKAASLNYELIKQTRANLPIPLVMHGTSGIAYDEILQCVASGINKVNIATDLLVVYQKAVRDHLLAHPDTHDVRITNNLGIDAIKVKVESYFNLFK</sequence>
<reference evidence="2" key="1">
    <citation type="submission" date="2023-07" db="EMBL/GenBank/DDBJ databases">
        <title>Genomic Encyclopedia of Type Strains, Phase IV (KMG-IV): sequencing the most valuable type-strain genomes for metagenomic binning, comparative biology and taxonomic classification.</title>
        <authorList>
            <person name="Goeker M."/>
        </authorList>
    </citation>
    <scope>NUCLEOTIDE SEQUENCE [LARGE SCALE GENOMIC DNA]</scope>
    <source>
        <strain evidence="2">DSM 21204</strain>
    </source>
</reference>
<dbReference type="Gene3D" id="3.20.20.70">
    <property type="entry name" value="Aldolase class I"/>
    <property type="match status" value="1"/>
</dbReference>
<evidence type="ECO:0000313" key="3">
    <source>
        <dbReference type="Proteomes" id="UP001240643"/>
    </source>
</evidence>
<dbReference type="InterPro" id="IPR000771">
    <property type="entry name" value="FBA_II"/>
</dbReference>
<dbReference type="PROSITE" id="PS00806">
    <property type="entry name" value="ALDOLASE_CLASS_II_2"/>
    <property type="match status" value="1"/>
</dbReference>
<proteinExistence type="predicted"/>
<dbReference type="SUPFAM" id="SSF51569">
    <property type="entry name" value="Aldolase"/>
    <property type="match status" value="1"/>
</dbReference>
<evidence type="ECO:0000313" key="2">
    <source>
        <dbReference type="EMBL" id="MDQ0513862.1"/>
    </source>
</evidence>
<comment type="cofactor">
    <cofactor evidence="1">
        <name>Zn(2+)</name>
        <dbReference type="ChEBI" id="CHEBI:29105"/>
    </cofactor>
</comment>